<dbReference type="EMBL" id="KZ819328">
    <property type="protein sequence ID" value="PWN20487.1"/>
    <property type="molecule type" value="Genomic_DNA"/>
</dbReference>
<accession>A0A316U5F0</accession>
<dbReference type="AlphaFoldDB" id="A0A316U5F0"/>
<dbReference type="InterPro" id="IPR036291">
    <property type="entry name" value="NAD(P)-bd_dom_sf"/>
</dbReference>
<keyword evidence="3" id="KW-0560">Oxidoreductase</keyword>
<evidence type="ECO:0000313" key="7">
    <source>
        <dbReference type="Proteomes" id="UP000245942"/>
    </source>
</evidence>
<organism evidence="6 7">
    <name type="scientific">Pseudomicrostroma glucosiphilum</name>
    <dbReference type="NCBI Taxonomy" id="1684307"/>
    <lineage>
        <taxon>Eukaryota</taxon>
        <taxon>Fungi</taxon>
        <taxon>Dikarya</taxon>
        <taxon>Basidiomycota</taxon>
        <taxon>Ustilaginomycotina</taxon>
        <taxon>Exobasidiomycetes</taxon>
        <taxon>Microstromatales</taxon>
        <taxon>Microstromatales incertae sedis</taxon>
        <taxon>Pseudomicrostroma</taxon>
    </lineage>
</organism>
<dbReference type="SUPFAM" id="SSF51735">
    <property type="entry name" value="NAD(P)-binding Rossmann-fold domains"/>
    <property type="match status" value="1"/>
</dbReference>
<dbReference type="PANTHER" id="PTHR44196:SF1">
    <property type="entry name" value="DEHYDROGENASE_REDUCTASE SDR FAMILY MEMBER 7B"/>
    <property type="match status" value="1"/>
</dbReference>
<reference evidence="6 7" key="1">
    <citation type="journal article" date="2018" name="Mol. Biol. Evol.">
        <title>Broad Genomic Sampling Reveals a Smut Pathogenic Ancestry of the Fungal Clade Ustilaginomycotina.</title>
        <authorList>
            <person name="Kijpornyongpan T."/>
            <person name="Mondo S.J."/>
            <person name="Barry K."/>
            <person name="Sandor L."/>
            <person name="Lee J."/>
            <person name="Lipzen A."/>
            <person name="Pangilinan J."/>
            <person name="LaButti K."/>
            <person name="Hainaut M."/>
            <person name="Henrissat B."/>
            <person name="Grigoriev I.V."/>
            <person name="Spatafora J.W."/>
            <person name="Aime M.C."/>
        </authorList>
    </citation>
    <scope>NUCLEOTIDE SEQUENCE [LARGE SCALE GENOMIC DNA]</scope>
    <source>
        <strain evidence="6 7">MCA 4718</strain>
    </source>
</reference>
<dbReference type="InterPro" id="IPR020904">
    <property type="entry name" value="Sc_DH/Rdtase_CS"/>
</dbReference>
<feature type="region of interest" description="Disordered" evidence="5">
    <location>
        <begin position="191"/>
        <end position="211"/>
    </location>
</feature>
<evidence type="ECO:0000256" key="4">
    <source>
        <dbReference type="ARBA" id="ARBA00037096"/>
    </source>
</evidence>
<dbReference type="Gene3D" id="3.40.50.720">
    <property type="entry name" value="NAD(P)-binding Rossmann-like Domain"/>
    <property type="match status" value="1"/>
</dbReference>
<evidence type="ECO:0000256" key="3">
    <source>
        <dbReference type="ARBA" id="ARBA00023002"/>
    </source>
</evidence>
<keyword evidence="7" id="KW-1185">Reference proteome</keyword>
<dbReference type="PROSITE" id="PS00061">
    <property type="entry name" value="ADH_SHORT"/>
    <property type="match status" value="1"/>
</dbReference>
<protein>
    <submittedName>
        <fullName evidence="6">NAD(P)-binding protein</fullName>
    </submittedName>
</protein>
<proteinExistence type="inferred from homology"/>
<dbReference type="STRING" id="1684307.A0A316U5F0"/>
<evidence type="ECO:0000256" key="5">
    <source>
        <dbReference type="SAM" id="MobiDB-lite"/>
    </source>
</evidence>
<evidence type="ECO:0000256" key="1">
    <source>
        <dbReference type="ARBA" id="ARBA00006484"/>
    </source>
</evidence>
<sequence length="262" mass="29219">MAPHILDFKCVIITGGGGGLGFKMAEYFQGKGKKVILVGRTESNLKEASEKLKGAPYYVLDTGKVEDVPAFKDKVIKEHPEVDALINNAGVQRPLEITDLDLKKLDQEIDINIRGPVYLADAFLKHFASKPHAVIFNVTSVLGYIPFSIINPSYNGTKAFMHFYTMAQRTQLKNTSVRVVEIAPPSVHTALHREREDPDDNNPAKSKMSITPDDFMKQVAEQLEEDKETISAGMGKDMVQKWYDNFGEQYNGAAEAWEGKKI</sequence>
<evidence type="ECO:0000256" key="2">
    <source>
        <dbReference type="ARBA" id="ARBA00022857"/>
    </source>
</evidence>
<comment type="function">
    <text evidence="4">Putative oxidoreductase.</text>
</comment>
<dbReference type="OrthoDB" id="37659at2759"/>
<name>A0A316U5F0_9BASI</name>
<dbReference type="PRINTS" id="PR00081">
    <property type="entry name" value="GDHRDH"/>
</dbReference>
<dbReference type="PANTHER" id="PTHR44196">
    <property type="entry name" value="DEHYDROGENASE/REDUCTASE SDR FAMILY MEMBER 7B"/>
    <property type="match status" value="1"/>
</dbReference>
<gene>
    <name evidence="6" type="ORF">BCV69DRAFT_249680</name>
</gene>
<dbReference type="Pfam" id="PF00106">
    <property type="entry name" value="adh_short"/>
    <property type="match status" value="1"/>
</dbReference>
<keyword evidence="2" id="KW-0521">NADP</keyword>
<dbReference type="GeneID" id="37012085"/>
<evidence type="ECO:0000313" key="6">
    <source>
        <dbReference type="EMBL" id="PWN20487.1"/>
    </source>
</evidence>
<dbReference type="GO" id="GO:0016020">
    <property type="term" value="C:membrane"/>
    <property type="evidence" value="ECO:0007669"/>
    <property type="project" value="TreeGrafter"/>
</dbReference>
<dbReference type="InterPro" id="IPR002347">
    <property type="entry name" value="SDR_fam"/>
</dbReference>
<dbReference type="RefSeq" id="XP_025347647.1">
    <property type="nucleotide sequence ID" value="XM_025490351.1"/>
</dbReference>
<dbReference type="GO" id="GO:0016491">
    <property type="term" value="F:oxidoreductase activity"/>
    <property type="evidence" value="ECO:0007669"/>
    <property type="project" value="UniProtKB-KW"/>
</dbReference>
<comment type="similarity">
    <text evidence="1">Belongs to the short-chain dehydrogenases/reductases (SDR) family.</text>
</comment>
<dbReference type="Proteomes" id="UP000245942">
    <property type="component" value="Unassembled WGS sequence"/>
</dbReference>